<keyword evidence="1" id="KW-1133">Transmembrane helix</keyword>
<feature type="transmembrane region" description="Helical" evidence="1">
    <location>
        <begin position="86"/>
        <end position="103"/>
    </location>
</feature>
<proteinExistence type="predicted"/>
<evidence type="ECO:0000313" key="2">
    <source>
        <dbReference type="EMBL" id="JAD51962.1"/>
    </source>
</evidence>
<dbReference type="AlphaFoldDB" id="A0A0A9AY00"/>
<reference evidence="2" key="2">
    <citation type="journal article" date="2015" name="Data Brief">
        <title>Shoot transcriptome of the giant reed, Arundo donax.</title>
        <authorList>
            <person name="Barrero R.A."/>
            <person name="Guerrero F.D."/>
            <person name="Moolhuijzen P."/>
            <person name="Goolsby J.A."/>
            <person name="Tidwell J."/>
            <person name="Bellgard S.E."/>
            <person name="Bellgard M.I."/>
        </authorList>
    </citation>
    <scope>NUCLEOTIDE SEQUENCE</scope>
    <source>
        <tissue evidence="2">Shoot tissue taken approximately 20 cm above the soil surface</tissue>
    </source>
</reference>
<feature type="transmembrane region" description="Helical" evidence="1">
    <location>
        <begin position="57"/>
        <end position="79"/>
    </location>
</feature>
<accession>A0A0A9AY00</accession>
<evidence type="ECO:0000256" key="1">
    <source>
        <dbReference type="SAM" id="Phobius"/>
    </source>
</evidence>
<reference evidence="2" key="1">
    <citation type="submission" date="2014-09" db="EMBL/GenBank/DDBJ databases">
        <authorList>
            <person name="Magalhaes I.L.F."/>
            <person name="Oliveira U."/>
            <person name="Santos F.R."/>
            <person name="Vidigal T.H.D.A."/>
            <person name="Brescovit A.D."/>
            <person name="Santos A.J."/>
        </authorList>
    </citation>
    <scope>NUCLEOTIDE SEQUENCE</scope>
    <source>
        <tissue evidence="2">Shoot tissue taken approximately 20 cm above the soil surface</tissue>
    </source>
</reference>
<sequence>MESMRVKENEGRLSTGSLGPLVWVEKNKQKKLFLLGVNHSAVLLPRFHFVYLGDEDVAGFFILFILFSSFLVTFGGLLVCPPWTGGGGLFIVLGSQTIIVSLLKRKQEDCNLD</sequence>
<keyword evidence="1" id="KW-0472">Membrane</keyword>
<protein>
    <submittedName>
        <fullName evidence="2">Uncharacterized protein</fullName>
    </submittedName>
</protein>
<name>A0A0A9AY00_ARUDO</name>
<dbReference type="EMBL" id="GBRH01245933">
    <property type="protein sequence ID" value="JAD51962.1"/>
    <property type="molecule type" value="Transcribed_RNA"/>
</dbReference>
<keyword evidence="1" id="KW-0812">Transmembrane</keyword>
<organism evidence="2">
    <name type="scientific">Arundo donax</name>
    <name type="common">Giant reed</name>
    <name type="synonym">Donax arundinaceus</name>
    <dbReference type="NCBI Taxonomy" id="35708"/>
    <lineage>
        <taxon>Eukaryota</taxon>
        <taxon>Viridiplantae</taxon>
        <taxon>Streptophyta</taxon>
        <taxon>Embryophyta</taxon>
        <taxon>Tracheophyta</taxon>
        <taxon>Spermatophyta</taxon>
        <taxon>Magnoliopsida</taxon>
        <taxon>Liliopsida</taxon>
        <taxon>Poales</taxon>
        <taxon>Poaceae</taxon>
        <taxon>PACMAD clade</taxon>
        <taxon>Arundinoideae</taxon>
        <taxon>Arundineae</taxon>
        <taxon>Arundo</taxon>
    </lineage>
</organism>